<dbReference type="GO" id="GO:0005524">
    <property type="term" value="F:ATP binding"/>
    <property type="evidence" value="ECO:0007669"/>
    <property type="project" value="UniProtKB-KW"/>
</dbReference>
<dbReference type="CDD" id="cd02163">
    <property type="entry name" value="PPAT"/>
    <property type="match status" value="1"/>
</dbReference>
<comment type="catalytic activity">
    <reaction evidence="8 9">
        <text>(R)-4'-phosphopantetheine + ATP + H(+) = 3'-dephospho-CoA + diphosphate</text>
        <dbReference type="Rhea" id="RHEA:19801"/>
        <dbReference type="ChEBI" id="CHEBI:15378"/>
        <dbReference type="ChEBI" id="CHEBI:30616"/>
        <dbReference type="ChEBI" id="CHEBI:33019"/>
        <dbReference type="ChEBI" id="CHEBI:57328"/>
        <dbReference type="ChEBI" id="CHEBI:61723"/>
        <dbReference type="EC" id="2.7.7.3"/>
    </reaction>
</comment>
<feature type="binding site" evidence="9">
    <location>
        <position position="99"/>
    </location>
    <ligand>
        <name>ATP</name>
        <dbReference type="ChEBI" id="CHEBI:30616"/>
    </ligand>
</feature>
<comment type="function">
    <text evidence="9">Reversibly transfers an adenylyl group from ATP to 4'-phosphopantetheine, yielding dephospho-CoA (dPCoA) and pyrophosphate.</text>
</comment>
<feature type="binding site" evidence="9">
    <location>
        <begin position="89"/>
        <end position="91"/>
    </location>
    <ligand>
        <name>ATP</name>
        <dbReference type="ChEBI" id="CHEBI:30616"/>
    </ligand>
</feature>
<keyword evidence="6 9" id="KW-0460">Magnesium</keyword>
<dbReference type="GO" id="GO:0005737">
    <property type="term" value="C:cytoplasm"/>
    <property type="evidence" value="ECO:0007669"/>
    <property type="project" value="UniProtKB-SubCell"/>
</dbReference>
<dbReference type="HAMAP" id="MF_00151">
    <property type="entry name" value="PPAT_bact"/>
    <property type="match status" value="1"/>
</dbReference>
<comment type="subcellular location">
    <subcellularLocation>
        <location evidence="9">Cytoplasm</location>
    </subcellularLocation>
</comment>
<feature type="binding site" evidence="9">
    <location>
        <position position="88"/>
    </location>
    <ligand>
        <name>substrate</name>
    </ligand>
</feature>
<dbReference type="EC" id="2.7.7.3" evidence="9"/>
<evidence type="ECO:0000313" key="12">
    <source>
        <dbReference type="Proteomes" id="UP000006666"/>
    </source>
</evidence>
<dbReference type="InterPro" id="IPR004821">
    <property type="entry name" value="Cyt_trans-like"/>
</dbReference>
<dbReference type="HOGENOM" id="CLU_100149_1_0_11"/>
<dbReference type="InterPro" id="IPR014729">
    <property type="entry name" value="Rossmann-like_a/b/a_fold"/>
</dbReference>
<evidence type="ECO:0000259" key="10">
    <source>
        <dbReference type="Pfam" id="PF01467"/>
    </source>
</evidence>
<accession>C7NGL8</accession>
<evidence type="ECO:0000313" key="11">
    <source>
        <dbReference type="EMBL" id="ACV06126.1"/>
    </source>
</evidence>
<comment type="subunit">
    <text evidence="9">Homohexamer.</text>
</comment>
<keyword evidence="1 9" id="KW-0963">Cytoplasm</keyword>
<feature type="binding site" evidence="9">
    <location>
        <begin position="10"/>
        <end position="11"/>
    </location>
    <ligand>
        <name>ATP</name>
        <dbReference type="ChEBI" id="CHEBI:30616"/>
    </ligand>
</feature>
<dbReference type="NCBIfam" id="TIGR00125">
    <property type="entry name" value="cyt_tran_rel"/>
    <property type="match status" value="1"/>
</dbReference>
<organism evidence="11 12">
    <name type="scientific">Kytococcus sedentarius (strain ATCC 14392 / DSM 20547 / JCM 11482 / CCUG 33030 / NBRC 15357 / NCTC 11040 / CCM 314 / 541)</name>
    <name type="common">Micrococcus sedentarius</name>
    <dbReference type="NCBI Taxonomy" id="478801"/>
    <lineage>
        <taxon>Bacteria</taxon>
        <taxon>Bacillati</taxon>
        <taxon>Actinomycetota</taxon>
        <taxon>Actinomycetes</taxon>
        <taxon>Micrococcales</taxon>
        <taxon>Kytococcaceae</taxon>
        <taxon>Kytococcus</taxon>
    </lineage>
</organism>
<dbReference type="EMBL" id="CP001686">
    <property type="protein sequence ID" value="ACV06126.1"/>
    <property type="molecule type" value="Genomic_DNA"/>
</dbReference>
<keyword evidence="5 9" id="KW-0067">ATP-binding</keyword>
<feature type="binding site" evidence="9">
    <location>
        <position position="74"/>
    </location>
    <ligand>
        <name>substrate</name>
    </ligand>
</feature>
<dbReference type="GO" id="GO:0004595">
    <property type="term" value="F:pantetheine-phosphate adenylyltransferase activity"/>
    <property type="evidence" value="ECO:0007669"/>
    <property type="project" value="UniProtKB-UniRule"/>
</dbReference>
<dbReference type="PRINTS" id="PR01020">
    <property type="entry name" value="LPSBIOSNTHSS"/>
</dbReference>
<proteinExistence type="inferred from homology"/>
<dbReference type="RefSeq" id="WP_015779071.1">
    <property type="nucleotide sequence ID" value="NC_013169.1"/>
</dbReference>
<keyword evidence="4 9" id="KW-0547">Nucleotide-binding</keyword>
<evidence type="ECO:0000256" key="9">
    <source>
        <dbReference type="HAMAP-Rule" id="MF_00151"/>
    </source>
</evidence>
<comment type="similarity">
    <text evidence="9">Belongs to the bacterial CoaD family.</text>
</comment>
<keyword evidence="12" id="KW-1185">Reference proteome</keyword>
<feature type="domain" description="Cytidyltransferase-like" evidence="10">
    <location>
        <begin position="6"/>
        <end position="133"/>
    </location>
</feature>
<evidence type="ECO:0000256" key="5">
    <source>
        <dbReference type="ARBA" id="ARBA00022840"/>
    </source>
</evidence>
<evidence type="ECO:0000256" key="4">
    <source>
        <dbReference type="ARBA" id="ARBA00022741"/>
    </source>
</evidence>
<evidence type="ECO:0000256" key="3">
    <source>
        <dbReference type="ARBA" id="ARBA00022695"/>
    </source>
</evidence>
<dbReference type="InterPro" id="IPR001980">
    <property type="entry name" value="PPAT"/>
</dbReference>
<sequence length="157" mass="16876">MTTTALLPGSYDPLTNGHLDVVRRAARLYGRVVVAVVHNPEKTGTLPVDERVRVIRESVTELPGVEVSAHTGLLVDVARQMGADVVVKGIRSETDYAYEHPMAAMNRHLSGIETLLLPADGAVAHISSTLVRQIAAAGGDVRDLVPEPVWRALTARD</sequence>
<dbReference type="STRING" id="478801.Ksed_10840"/>
<keyword evidence="2 9" id="KW-0808">Transferase</keyword>
<gene>
    <name evidence="9" type="primary">coaD</name>
    <name evidence="11" type="ordered locus">Ksed_10840</name>
</gene>
<comment type="cofactor">
    <cofactor evidence="9">
        <name>Mg(2+)</name>
        <dbReference type="ChEBI" id="CHEBI:18420"/>
    </cofactor>
</comment>
<dbReference type="Pfam" id="PF01467">
    <property type="entry name" value="CTP_transf_like"/>
    <property type="match status" value="1"/>
</dbReference>
<comment type="pathway">
    <text evidence="9">Cofactor biosynthesis; coenzyme A biosynthesis; CoA from (R)-pantothenate: step 4/5.</text>
</comment>
<evidence type="ECO:0000256" key="8">
    <source>
        <dbReference type="ARBA" id="ARBA00029346"/>
    </source>
</evidence>
<evidence type="ECO:0000256" key="1">
    <source>
        <dbReference type="ARBA" id="ARBA00022490"/>
    </source>
</evidence>
<dbReference type="UniPathway" id="UPA00241">
    <property type="reaction ID" value="UER00355"/>
</dbReference>
<dbReference type="PANTHER" id="PTHR21342:SF1">
    <property type="entry name" value="PHOSPHOPANTETHEINE ADENYLYLTRANSFERASE"/>
    <property type="match status" value="1"/>
</dbReference>
<protein>
    <recommendedName>
        <fullName evidence="9">Phosphopantetheine adenylyltransferase</fullName>
        <ecNumber evidence="9">2.7.7.3</ecNumber>
    </recommendedName>
    <alternativeName>
        <fullName evidence="9">Dephospho-CoA pyrophosphorylase</fullName>
    </alternativeName>
    <alternativeName>
        <fullName evidence="9">Pantetheine-phosphate adenylyltransferase</fullName>
        <shortName evidence="9">PPAT</shortName>
    </alternativeName>
</protein>
<evidence type="ECO:0000256" key="2">
    <source>
        <dbReference type="ARBA" id="ARBA00022679"/>
    </source>
</evidence>
<dbReference type="SUPFAM" id="SSF52374">
    <property type="entry name" value="Nucleotidylyl transferase"/>
    <property type="match status" value="1"/>
</dbReference>
<dbReference type="NCBIfam" id="TIGR01510">
    <property type="entry name" value="coaD_prev_kdtB"/>
    <property type="match status" value="1"/>
</dbReference>
<dbReference type="Proteomes" id="UP000006666">
    <property type="component" value="Chromosome"/>
</dbReference>
<feature type="binding site" evidence="9">
    <location>
        <position position="10"/>
    </location>
    <ligand>
        <name>substrate</name>
    </ligand>
</feature>
<feature type="binding site" evidence="9">
    <location>
        <position position="42"/>
    </location>
    <ligand>
        <name>substrate</name>
    </ligand>
</feature>
<dbReference type="KEGG" id="kse:Ksed_10840"/>
<feature type="binding site" evidence="9">
    <location>
        <begin position="123"/>
        <end position="129"/>
    </location>
    <ligand>
        <name>ATP</name>
        <dbReference type="ChEBI" id="CHEBI:30616"/>
    </ligand>
</feature>
<feature type="site" description="Transition state stabilizer" evidence="9">
    <location>
        <position position="18"/>
    </location>
</feature>
<dbReference type="eggNOG" id="COG0669">
    <property type="taxonomic scope" value="Bacteria"/>
</dbReference>
<feature type="binding site" evidence="9">
    <location>
        <position position="18"/>
    </location>
    <ligand>
        <name>ATP</name>
        <dbReference type="ChEBI" id="CHEBI:30616"/>
    </ligand>
</feature>
<keyword evidence="3 9" id="KW-0548">Nucleotidyltransferase</keyword>
<name>C7NGL8_KYTSD</name>
<reference evidence="11 12" key="1">
    <citation type="journal article" date="2009" name="Stand. Genomic Sci.">
        <title>Complete genome sequence of Kytococcus sedentarius type strain (541).</title>
        <authorList>
            <person name="Sims D."/>
            <person name="Brettin T."/>
            <person name="Detter J.C."/>
            <person name="Han C."/>
            <person name="Lapidus A."/>
            <person name="Copeland A."/>
            <person name="Glavina Del Rio T."/>
            <person name="Nolan M."/>
            <person name="Chen F."/>
            <person name="Lucas S."/>
            <person name="Tice H."/>
            <person name="Cheng J.F."/>
            <person name="Bruce D."/>
            <person name="Goodwin L."/>
            <person name="Pitluck S."/>
            <person name="Ovchinnikova G."/>
            <person name="Pati A."/>
            <person name="Ivanova N."/>
            <person name="Mavrommatis K."/>
            <person name="Chen A."/>
            <person name="Palaniappan K."/>
            <person name="D'haeseleer P."/>
            <person name="Chain P."/>
            <person name="Bristow J."/>
            <person name="Eisen J.A."/>
            <person name="Markowitz V."/>
            <person name="Hugenholtz P."/>
            <person name="Schneider S."/>
            <person name="Goker M."/>
            <person name="Pukall R."/>
            <person name="Kyrpides N.C."/>
            <person name="Klenk H.P."/>
        </authorList>
    </citation>
    <scope>NUCLEOTIDE SEQUENCE [LARGE SCALE GENOMIC DNA]</scope>
    <source>
        <strain evidence="12">ATCC 14392 / DSM 20547 / JCM 11482 / CCUG 33030 / NBRC 15357 / NCTC 11040 / CCM 314 / 541</strain>
    </source>
</reference>
<evidence type="ECO:0000256" key="6">
    <source>
        <dbReference type="ARBA" id="ARBA00022842"/>
    </source>
</evidence>
<evidence type="ECO:0000256" key="7">
    <source>
        <dbReference type="ARBA" id="ARBA00022993"/>
    </source>
</evidence>
<dbReference type="GO" id="GO:0015937">
    <property type="term" value="P:coenzyme A biosynthetic process"/>
    <property type="evidence" value="ECO:0007669"/>
    <property type="project" value="UniProtKB-UniRule"/>
</dbReference>
<dbReference type="AlphaFoldDB" id="C7NGL8"/>
<keyword evidence="7 9" id="KW-0173">Coenzyme A biosynthesis</keyword>
<dbReference type="PANTHER" id="PTHR21342">
    <property type="entry name" value="PHOSPHOPANTETHEINE ADENYLYLTRANSFERASE"/>
    <property type="match status" value="1"/>
</dbReference>
<dbReference type="Gene3D" id="3.40.50.620">
    <property type="entry name" value="HUPs"/>
    <property type="match status" value="1"/>
</dbReference>